<feature type="transmembrane region" description="Helical" evidence="7">
    <location>
        <begin position="137"/>
        <end position="155"/>
    </location>
</feature>
<keyword evidence="3" id="KW-1003">Cell membrane</keyword>
<dbReference type="InterPro" id="IPR003370">
    <property type="entry name" value="Chromate_transpt"/>
</dbReference>
<evidence type="ECO:0000256" key="3">
    <source>
        <dbReference type="ARBA" id="ARBA00022475"/>
    </source>
</evidence>
<protein>
    <submittedName>
        <fullName evidence="8">Chromate transporter</fullName>
    </submittedName>
</protein>
<feature type="transmembrane region" description="Helical" evidence="7">
    <location>
        <begin position="6"/>
        <end position="24"/>
    </location>
</feature>
<name>A0A559IL99_9BACL</name>
<keyword evidence="6 7" id="KW-0472">Membrane</keyword>
<comment type="similarity">
    <text evidence="2">Belongs to the chromate ion transporter (CHR) (TC 2.A.51) family.</text>
</comment>
<evidence type="ECO:0000256" key="1">
    <source>
        <dbReference type="ARBA" id="ARBA00004651"/>
    </source>
</evidence>
<organism evidence="8 9">
    <name type="scientific">Paenibacillus agilis</name>
    <dbReference type="NCBI Taxonomy" id="3020863"/>
    <lineage>
        <taxon>Bacteria</taxon>
        <taxon>Bacillati</taxon>
        <taxon>Bacillota</taxon>
        <taxon>Bacilli</taxon>
        <taxon>Bacillales</taxon>
        <taxon>Paenibacillaceae</taxon>
        <taxon>Paenibacillus</taxon>
    </lineage>
</organism>
<feature type="transmembrane region" description="Helical" evidence="7">
    <location>
        <begin position="72"/>
        <end position="97"/>
    </location>
</feature>
<evidence type="ECO:0000256" key="7">
    <source>
        <dbReference type="SAM" id="Phobius"/>
    </source>
</evidence>
<keyword evidence="9" id="KW-1185">Reference proteome</keyword>
<reference evidence="8 9" key="1">
    <citation type="submission" date="2019-07" db="EMBL/GenBank/DDBJ databases">
        <authorList>
            <person name="Kim J."/>
        </authorList>
    </citation>
    <scope>NUCLEOTIDE SEQUENCE [LARGE SCALE GENOMIC DNA]</scope>
    <source>
        <strain evidence="8 9">N4</strain>
    </source>
</reference>
<evidence type="ECO:0000256" key="4">
    <source>
        <dbReference type="ARBA" id="ARBA00022692"/>
    </source>
</evidence>
<proteinExistence type="inferred from homology"/>
<keyword evidence="4 7" id="KW-0812">Transmembrane</keyword>
<dbReference type="EMBL" id="VNJK01000003">
    <property type="protein sequence ID" value="TVX88310.1"/>
    <property type="molecule type" value="Genomic_DNA"/>
</dbReference>
<evidence type="ECO:0000313" key="9">
    <source>
        <dbReference type="Proteomes" id="UP000318102"/>
    </source>
</evidence>
<evidence type="ECO:0000313" key="8">
    <source>
        <dbReference type="EMBL" id="TVX88310.1"/>
    </source>
</evidence>
<dbReference type="Proteomes" id="UP000318102">
    <property type="component" value="Unassembled WGS sequence"/>
</dbReference>
<feature type="transmembrane region" description="Helical" evidence="7">
    <location>
        <begin position="160"/>
        <end position="177"/>
    </location>
</feature>
<evidence type="ECO:0000256" key="6">
    <source>
        <dbReference type="ARBA" id="ARBA00023136"/>
    </source>
</evidence>
<evidence type="ECO:0000256" key="2">
    <source>
        <dbReference type="ARBA" id="ARBA00005262"/>
    </source>
</evidence>
<dbReference type="InterPro" id="IPR052518">
    <property type="entry name" value="CHR_Transporter"/>
</dbReference>
<gene>
    <name evidence="8" type="ORF">FPZ44_20700</name>
</gene>
<dbReference type="AlphaFoldDB" id="A0A559IL99"/>
<dbReference type="PANTHER" id="PTHR43663">
    <property type="entry name" value="CHROMATE TRANSPORT PROTEIN-RELATED"/>
    <property type="match status" value="1"/>
</dbReference>
<evidence type="ECO:0000256" key="5">
    <source>
        <dbReference type="ARBA" id="ARBA00022989"/>
    </source>
</evidence>
<dbReference type="GO" id="GO:0005886">
    <property type="term" value="C:plasma membrane"/>
    <property type="evidence" value="ECO:0007669"/>
    <property type="project" value="UniProtKB-SubCell"/>
</dbReference>
<sequence>MLWDLFWTFFKLGFVSFGGGYAMIPLIEHEVLQHNWMTAAEFTDAVTLAGMAPGSVAMNSAVYIGYAASGWIGSAAASIGIVLPSIILMFLVATLFYRMYHNHWVQAALDGMKPAVMALIAYAAFNMAMHSGLWNGYARYTWFSIGIFAVMLFALIRWKMHPIAVILISGIAGIVLYV</sequence>
<comment type="subcellular location">
    <subcellularLocation>
        <location evidence="1">Cell membrane</location>
        <topology evidence="1">Multi-pass membrane protein</topology>
    </subcellularLocation>
</comment>
<comment type="caution">
    <text evidence="8">The sequence shown here is derived from an EMBL/GenBank/DDBJ whole genome shotgun (WGS) entry which is preliminary data.</text>
</comment>
<dbReference type="Pfam" id="PF02417">
    <property type="entry name" value="Chromate_transp"/>
    <property type="match status" value="1"/>
</dbReference>
<feature type="transmembrane region" description="Helical" evidence="7">
    <location>
        <begin position="104"/>
        <end position="125"/>
    </location>
</feature>
<feature type="transmembrane region" description="Helical" evidence="7">
    <location>
        <begin position="45"/>
        <end position="66"/>
    </location>
</feature>
<dbReference type="GO" id="GO:0015109">
    <property type="term" value="F:chromate transmembrane transporter activity"/>
    <property type="evidence" value="ECO:0007669"/>
    <property type="project" value="InterPro"/>
</dbReference>
<dbReference type="RefSeq" id="WP_144993480.1">
    <property type="nucleotide sequence ID" value="NZ_VNJK01000003.1"/>
</dbReference>
<accession>A0A559IL99</accession>
<keyword evidence="5 7" id="KW-1133">Transmembrane helix</keyword>
<dbReference type="PANTHER" id="PTHR43663:SF1">
    <property type="entry name" value="CHROMATE TRANSPORTER"/>
    <property type="match status" value="1"/>
</dbReference>
<dbReference type="OrthoDB" id="9027281at2"/>